<dbReference type="EMBL" id="CASHSV030000002">
    <property type="protein sequence ID" value="CAJ2635034.1"/>
    <property type="molecule type" value="Genomic_DNA"/>
</dbReference>
<accession>A0ACB0IT55</accession>
<comment type="caution">
    <text evidence="1">The sequence shown here is derived from an EMBL/GenBank/DDBJ whole genome shotgun (WGS) entry which is preliminary data.</text>
</comment>
<sequence>MSPTMNSLPFGGMPLSLVSLDVENNNLDLGYLLPKLNSLSKLRSFRVQCHSKGQLKRELRRFLDDLYDANFTELET</sequence>
<proteinExistence type="predicted"/>
<evidence type="ECO:0000313" key="2">
    <source>
        <dbReference type="Proteomes" id="UP001177021"/>
    </source>
</evidence>
<reference evidence="1" key="1">
    <citation type="submission" date="2023-10" db="EMBL/GenBank/DDBJ databases">
        <authorList>
            <person name="Rodriguez Cubillos JULIANA M."/>
            <person name="De Vega J."/>
        </authorList>
    </citation>
    <scope>NUCLEOTIDE SEQUENCE</scope>
</reference>
<evidence type="ECO:0000313" key="1">
    <source>
        <dbReference type="EMBL" id="CAJ2635034.1"/>
    </source>
</evidence>
<dbReference type="Proteomes" id="UP001177021">
    <property type="component" value="Unassembled WGS sequence"/>
</dbReference>
<protein>
    <submittedName>
        <fullName evidence="1">Uncharacterized protein</fullName>
    </submittedName>
</protein>
<name>A0ACB0IT55_TRIPR</name>
<keyword evidence="2" id="KW-1185">Reference proteome</keyword>
<gene>
    <name evidence="1" type="ORF">MILVUS5_LOCUS5803</name>
</gene>
<organism evidence="1 2">
    <name type="scientific">Trifolium pratense</name>
    <name type="common">Red clover</name>
    <dbReference type="NCBI Taxonomy" id="57577"/>
    <lineage>
        <taxon>Eukaryota</taxon>
        <taxon>Viridiplantae</taxon>
        <taxon>Streptophyta</taxon>
        <taxon>Embryophyta</taxon>
        <taxon>Tracheophyta</taxon>
        <taxon>Spermatophyta</taxon>
        <taxon>Magnoliopsida</taxon>
        <taxon>eudicotyledons</taxon>
        <taxon>Gunneridae</taxon>
        <taxon>Pentapetalae</taxon>
        <taxon>rosids</taxon>
        <taxon>fabids</taxon>
        <taxon>Fabales</taxon>
        <taxon>Fabaceae</taxon>
        <taxon>Papilionoideae</taxon>
        <taxon>50 kb inversion clade</taxon>
        <taxon>NPAAA clade</taxon>
        <taxon>Hologalegina</taxon>
        <taxon>IRL clade</taxon>
        <taxon>Trifolieae</taxon>
        <taxon>Trifolium</taxon>
    </lineage>
</organism>